<dbReference type="EMBL" id="UFVR01000004">
    <property type="protein sequence ID" value="SUX44984.1"/>
    <property type="molecule type" value="Genomic_DNA"/>
</dbReference>
<evidence type="ECO:0000313" key="1">
    <source>
        <dbReference type="EMBL" id="SUX44984.1"/>
    </source>
</evidence>
<evidence type="ECO:0000313" key="2">
    <source>
        <dbReference type="Proteomes" id="UP000254282"/>
    </source>
</evidence>
<dbReference type="Proteomes" id="UP000254282">
    <property type="component" value="Unassembled WGS sequence"/>
</dbReference>
<accession>A0A381FES2</accession>
<proteinExistence type="predicted"/>
<organism evidence="1 2">
    <name type="scientific">Chryseobacterium indoltheticum</name>
    <dbReference type="NCBI Taxonomy" id="254"/>
    <lineage>
        <taxon>Bacteria</taxon>
        <taxon>Pseudomonadati</taxon>
        <taxon>Bacteroidota</taxon>
        <taxon>Flavobacteriia</taxon>
        <taxon>Flavobacteriales</taxon>
        <taxon>Weeksellaceae</taxon>
        <taxon>Chryseobacterium group</taxon>
        <taxon>Chryseobacterium</taxon>
    </lineage>
</organism>
<protein>
    <submittedName>
        <fullName evidence="1">Uncharacterized protein</fullName>
    </submittedName>
</protein>
<dbReference type="AlphaFoldDB" id="A0A381FES2"/>
<gene>
    <name evidence="1" type="ORF">NCTC13532_01072</name>
</gene>
<sequence length="236" mass="27247">MNRRFAHFFFFYKYIKKGTILFFPLYLTNFILMMKNLLLLVSMVLSASFYSQDYKKKIAKSSCDCVKSIKTEGKSNSAITSELGVCMLKAAMPFSKEIKKDYNIDPTADITDGEKMEQLGIKMGILMAEECQEEFLKMAQYSDDEDGGKESSELLINGTVTKIEKENFIIFHVVGENKILNKIYWISPVDSNLDLPKEYQTLMNKKVNISYFTMEIFDPKMNEYKTLNIISTLKTE</sequence>
<reference evidence="1 2" key="1">
    <citation type="submission" date="2018-06" db="EMBL/GenBank/DDBJ databases">
        <authorList>
            <consortium name="Pathogen Informatics"/>
            <person name="Doyle S."/>
        </authorList>
    </citation>
    <scope>NUCLEOTIDE SEQUENCE [LARGE SCALE GENOMIC DNA]</scope>
    <source>
        <strain evidence="1 2">NCTC13532</strain>
    </source>
</reference>
<name>A0A381FES2_9FLAO</name>